<dbReference type="Proteomes" id="UP000500857">
    <property type="component" value="Chromosome"/>
</dbReference>
<dbReference type="EMBL" id="CP051167">
    <property type="protein sequence ID" value="QIZ72619.1"/>
    <property type="molecule type" value="Genomic_DNA"/>
</dbReference>
<reference evidence="1 2" key="1">
    <citation type="submission" date="2020-04" db="EMBL/GenBank/DDBJ databases">
        <authorList>
            <person name="Basu S."/>
            <person name="Maruthanayagam V."/>
            <person name="Chakraborty S."/>
            <person name="Pramanik A."/>
            <person name="Mukherjee J."/>
            <person name="Brink B."/>
        </authorList>
    </citation>
    <scope>NUCLEOTIDE SEQUENCE [LARGE SCALE GENOMIC DNA]</scope>
    <source>
        <strain evidence="1 2">AP17</strain>
    </source>
</reference>
<name>A0A6H1U4R6_9CYAN</name>
<protein>
    <submittedName>
        <fullName evidence="1">DUF4007 family protein</fullName>
    </submittedName>
</protein>
<dbReference type="RefSeq" id="WP_168570767.1">
    <property type="nucleotide sequence ID" value="NZ_CP051167.1"/>
</dbReference>
<sequence length="281" mass="32596">MPKLQLSFTRNFPLKKEDLLKVLRTAAEKGELNKNKERQMEETALGSEKIGPMMKWSMRCGLLHDRRLTPEGEIAIARDPYLQHLTTDWLMHFYLSFGDRGLAKPPEHLADWGGWTYFVYEFLPEHRTFTEGELIHHLSLVFPDDKAPVISKNTRFLLRAYYEFYALSGAKFLTLKDKIYHTDQTVQPNPYAIAYLLAKIWERDYPHDGSILTESLLNNPMGLAPVLGVRRDRLQAYLDRLESLGIIEQRRAVPPAQIVRRWQDPLPLLEKAYELDSSSPA</sequence>
<evidence type="ECO:0000313" key="1">
    <source>
        <dbReference type="EMBL" id="QIZ72619.1"/>
    </source>
</evidence>
<dbReference type="AlphaFoldDB" id="A0A6H1U4R6"/>
<keyword evidence="2" id="KW-1185">Reference proteome</keyword>
<gene>
    <name evidence="1" type="ORF">HCG48_20155</name>
</gene>
<accession>A0A6H1U4R6</accession>
<organism evidence="1 2">
    <name type="scientific">Oxynema aestuarii AP17</name>
    <dbReference type="NCBI Taxonomy" id="2064643"/>
    <lineage>
        <taxon>Bacteria</taxon>
        <taxon>Bacillati</taxon>
        <taxon>Cyanobacteriota</taxon>
        <taxon>Cyanophyceae</taxon>
        <taxon>Oscillatoriophycideae</taxon>
        <taxon>Oscillatoriales</taxon>
        <taxon>Oscillatoriaceae</taxon>
        <taxon>Oxynema</taxon>
        <taxon>Oxynema aestuarii</taxon>
    </lineage>
</organism>
<proteinExistence type="predicted"/>
<evidence type="ECO:0000313" key="2">
    <source>
        <dbReference type="Proteomes" id="UP000500857"/>
    </source>
</evidence>
<dbReference type="KEGG" id="oxy:HCG48_20155"/>